<evidence type="ECO:0000313" key="2">
    <source>
        <dbReference type="Proteomes" id="UP000233551"/>
    </source>
</evidence>
<gene>
    <name evidence="1" type="ORF">CRG98_001807</name>
</gene>
<dbReference type="EMBL" id="PGOL01000073">
    <property type="protein sequence ID" value="PKI77843.1"/>
    <property type="molecule type" value="Genomic_DNA"/>
</dbReference>
<keyword evidence="2" id="KW-1185">Reference proteome</keyword>
<comment type="caution">
    <text evidence="1">The sequence shown here is derived from an EMBL/GenBank/DDBJ whole genome shotgun (WGS) entry which is preliminary data.</text>
</comment>
<accession>A0A2I0LAX3</accession>
<proteinExistence type="predicted"/>
<evidence type="ECO:0000313" key="1">
    <source>
        <dbReference type="EMBL" id="PKI77843.1"/>
    </source>
</evidence>
<reference evidence="1 2" key="1">
    <citation type="submission" date="2017-11" db="EMBL/GenBank/DDBJ databases">
        <title>De-novo sequencing of pomegranate (Punica granatum L.) genome.</title>
        <authorList>
            <person name="Akparov Z."/>
            <person name="Amiraslanov A."/>
            <person name="Hajiyeva S."/>
            <person name="Abbasov M."/>
            <person name="Kaur K."/>
            <person name="Hamwieh A."/>
            <person name="Solovyev V."/>
            <person name="Salamov A."/>
            <person name="Braich B."/>
            <person name="Kosarev P."/>
            <person name="Mahmoud A."/>
            <person name="Hajiyev E."/>
            <person name="Babayeva S."/>
            <person name="Izzatullayeva V."/>
            <person name="Mammadov A."/>
            <person name="Mammadov A."/>
            <person name="Sharifova S."/>
            <person name="Ojaghi J."/>
            <person name="Eynullazada K."/>
            <person name="Bayramov B."/>
            <person name="Abdulazimova A."/>
            <person name="Shahmuradov I."/>
        </authorList>
    </citation>
    <scope>NUCLEOTIDE SEQUENCE [LARGE SCALE GENOMIC DNA]</scope>
    <source>
        <strain evidence="2">cv. AG2017</strain>
        <tissue evidence="1">Leaf</tissue>
    </source>
</reference>
<name>A0A2I0LAX3_PUNGR</name>
<sequence length="236" mass="25287">MGGARLGTQGLARVMSGSGFRVISGLIASFFLGLEVRIVQGLALGLEVWLKTLGSSWIVSGPEIKLESSWIKPSLIPDSAPPLFGFFVSFGPPSLIYWEDEFHNINTLIPNFIAPSKQIRFDPHGFPISTSAVQQSLGGVIGMATVVNLLSFSLSCIGSGRQTSPRRNFKMSHFARFGSPSGGLDTNPSIILTLFFVVTWASTTSVKTDSQSASMPPKAFPKVSTPLSISAFHPQP</sequence>
<organism evidence="1 2">
    <name type="scientific">Punica granatum</name>
    <name type="common">Pomegranate</name>
    <dbReference type="NCBI Taxonomy" id="22663"/>
    <lineage>
        <taxon>Eukaryota</taxon>
        <taxon>Viridiplantae</taxon>
        <taxon>Streptophyta</taxon>
        <taxon>Embryophyta</taxon>
        <taxon>Tracheophyta</taxon>
        <taxon>Spermatophyta</taxon>
        <taxon>Magnoliopsida</taxon>
        <taxon>eudicotyledons</taxon>
        <taxon>Gunneridae</taxon>
        <taxon>Pentapetalae</taxon>
        <taxon>rosids</taxon>
        <taxon>malvids</taxon>
        <taxon>Myrtales</taxon>
        <taxon>Lythraceae</taxon>
        <taxon>Punica</taxon>
    </lineage>
</organism>
<dbReference type="AlphaFoldDB" id="A0A2I0LAX3"/>
<protein>
    <submittedName>
        <fullName evidence="1">Uncharacterized protein</fullName>
    </submittedName>
</protein>
<dbReference type="Proteomes" id="UP000233551">
    <property type="component" value="Unassembled WGS sequence"/>
</dbReference>